<comment type="caution">
    <text evidence="2">The sequence shown here is derived from an EMBL/GenBank/DDBJ whole genome shotgun (WGS) entry which is preliminary data.</text>
</comment>
<dbReference type="EMBL" id="JACZZA010000006">
    <property type="protein sequence ID" value="MBE1160936.1"/>
    <property type="molecule type" value="Genomic_DNA"/>
</dbReference>
<keyword evidence="1" id="KW-0472">Membrane</keyword>
<keyword evidence="3" id="KW-1185">Reference proteome</keyword>
<evidence type="ECO:0000313" key="2">
    <source>
        <dbReference type="EMBL" id="MBE1160936.1"/>
    </source>
</evidence>
<accession>A0ABR9GA70</accession>
<sequence length="69" mass="7594">MRQITHLFSSHGATLYTPLLRALHRHPLHALLVKLTNPAIAQTLLLAGATLLFVLACLGLILVSAWYTH</sequence>
<organism evidence="2 3">
    <name type="scientific">Dyella acidiphila</name>
    <dbReference type="NCBI Taxonomy" id="2775866"/>
    <lineage>
        <taxon>Bacteria</taxon>
        <taxon>Pseudomonadati</taxon>
        <taxon>Pseudomonadota</taxon>
        <taxon>Gammaproteobacteria</taxon>
        <taxon>Lysobacterales</taxon>
        <taxon>Rhodanobacteraceae</taxon>
        <taxon>Dyella</taxon>
    </lineage>
</organism>
<keyword evidence="1" id="KW-0812">Transmembrane</keyword>
<dbReference type="Proteomes" id="UP000651010">
    <property type="component" value="Unassembled WGS sequence"/>
</dbReference>
<proteinExistence type="predicted"/>
<feature type="transmembrane region" description="Helical" evidence="1">
    <location>
        <begin position="44"/>
        <end position="67"/>
    </location>
</feature>
<keyword evidence="1" id="KW-1133">Transmembrane helix</keyword>
<name>A0ABR9GA70_9GAMM</name>
<protein>
    <submittedName>
        <fullName evidence="2">Uncharacterized protein</fullName>
    </submittedName>
</protein>
<evidence type="ECO:0000256" key="1">
    <source>
        <dbReference type="SAM" id="Phobius"/>
    </source>
</evidence>
<gene>
    <name evidence="2" type="ORF">IGX34_11085</name>
</gene>
<dbReference type="RefSeq" id="WP_192555797.1">
    <property type="nucleotide sequence ID" value="NZ_JACZZA010000006.1"/>
</dbReference>
<evidence type="ECO:0000313" key="3">
    <source>
        <dbReference type="Proteomes" id="UP000651010"/>
    </source>
</evidence>
<reference evidence="2 3" key="1">
    <citation type="submission" date="2020-09" db="EMBL/GenBank/DDBJ databases">
        <title>Dyella sp. 7MK23 isolated from forest soil.</title>
        <authorList>
            <person name="Fu J."/>
        </authorList>
    </citation>
    <scope>NUCLEOTIDE SEQUENCE [LARGE SCALE GENOMIC DNA]</scope>
    <source>
        <strain evidence="2 3">7MK23</strain>
    </source>
</reference>